<dbReference type="EMBL" id="BTSY01000003">
    <property type="protein sequence ID" value="GMT19265.1"/>
    <property type="molecule type" value="Genomic_DNA"/>
</dbReference>
<name>A0AAV5VHY2_9BILA</name>
<dbReference type="FunFam" id="2.30.30.40:FF:000016">
    <property type="entry name" value="RIMS-binding protein 2 isoform X2"/>
    <property type="match status" value="1"/>
</dbReference>
<dbReference type="GO" id="GO:0045202">
    <property type="term" value="C:synapse"/>
    <property type="evidence" value="ECO:0007669"/>
    <property type="project" value="GOC"/>
</dbReference>
<keyword evidence="1 2" id="KW-0728">SH3 domain</keyword>
<evidence type="ECO:0000259" key="4">
    <source>
        <dbReference type="PROSITE" id="PS50002"/>
    </source>
</evidence>
<evidence type="ECO:0000256" key="2">
    <source>
        <dbReference type="PROSITE-ProRule" id="PRU00192"/>
    </source>
</evidence>
<dbReference type="Proteomes" id="UP001432322">
    <property type="component" value="Unassembled WGS sequence"/>
</dbReference>
<feature type="compositionally biased region" description="Basic and acidic residues" evidence="3">
    <location>
        <begin position="119"/>
        <end position="146"/>
    </location>
</feature>
<accession>A0AAV5VHY2</accession>
<dbReference type="InterPro" id="IPR001452">
    <property type="entry name" value="SH3_domain"/>
</dbReference>
<evidence type="ECO:0000256" key="3">
    <source>
        <dbReference type="SAM" id="MobiDB-lite"/>
    </source>
</evidence>
<sequence>MIMLEIGDIIVTVGDERWNTRHSIEEKQEKEGTIGKGESCKEGFGNRSIDCRYRRSNGSREHDDRRPEHYDRERDREYRSRDREYPRNPEYPEEEYRRGGPEYDRDRERRDRERHHHEYRGEEYDRRYERERDRERDREYHERRFDGGPSSSQAPPTSGGAGPVNHIIPPTQSIAASNHLVQAGGHYTSQPGSSGMTPQLPTVPVHAQAPSTMQQQQQQYTGNGHVLTGTTAGMQHIQQGMAGMSLGSQQQLQQMQQTTPQQYGTSTGGYGSTGGQMMGHTPVMGGAAALPDGMNGGVKRVMIAKFDYDSRQLSPNVDAEQVELSFRQGDAITIYGEMDEDGFYMGELNGMRGLVPSNFLTSSSSLQSSPMARLAPSQPSEPMMMKSVGFSNEVKKSVPARQTSQTSTGAATAAGGGAKIAAKKTSVAQPEGAAKPLAKKTSDVGKGAPNARKTSTAVKKSEPAK</sequence>
<dbReference type="CDD" id="cd12013">
    <property type="entry name" value="SH3_RIM-BP_3"/>
    <property type="match status" value="1"/>
</dbReference>
<keyword evidence="6" id="KW-1185">Reference proteome</keyword>
<feature type="region of interest" description="Disordered" evidence="3">
    <location>
        <begin position="25"/>
        <end position="162"/>
    </location>
</feature>
<feature type="region of interest" description="Disordered" evidence="3">
    <location>
        <begin position="363"/>
        <end position="465"/>
    </location>
</feature>
<protein>
    <recommendedName>
        <fullName evidence="4">SH3 domain-containing protein</fullName>
    </recommendedName>
</protein>
<dbReference type="PANTHER" id="PTHR14234">
    <property type="entry name" value="RIM BINDING PROTEIN-RELATED"/>
    <property type="match status" value="1"/>
</dbReference>
<dbReference type="AlphaFoldDB" id="A0AAV5VHY2"/>
<dbReference type="Gene3D" id="2.30.30.40">
    <property type="entry name" value="SH3 Domains"/>
    <property type="match status" value="1"/>
</dbReference>
<organism evidence="5 6">
    <name type="scientific">Pristionchus fissidentatus</name>
    <dbReference type="NCBI Taxonomy" id="1538716"/>
    <lineage>
        <taxon>Eukaryota</taxon>
        <taxon>Metazoa</taxon>
        <taxon>Ecdysozoa</taxon>
        <taxon>Nematoda</taxon>
        <taxon>Chromadorea</taxon>
        <taxon>Rhabditida</taxon>
        <taxon>Rhabditina</taxon>
        <taxon>Diplogasteromorpha</taxon>
        <taxon>Diplogasteroidea</taxon>
        <taxon>Neodiplogasteridae</taxon>
        <taxon>Pristionchus</taxon>
    </lineage>
</organism>
<feature type="domain" description="SH3" evidence="4">
    <location>
        <begin position="297"/>
        <end position="365"/>
    </location>
</feature>
<evidence type="ECO:0000313" key="6">
    <source>
        <dbReference type="Proteomes" id="UP001432322"/>
    </source>
</evidence>
<comment type="caution">
    <text evidence="5">The sequence shown here is derived from an EMBL/GenBank/DDBJ whole genome shotgun (WGS) entry which is preliminary data.</text>
</comment>
<dbReference type="SUPFAM" id="SSF50044">
    <property type="entry name" value="SH3-domain"/>
    <property type="match status" value="1"/>
</dbReference>
<proteinExistence type="predicted"/>
<feature type="non-terminal residue" evidence="5">
    <location>
        <position position="465"/>
    </location>
</feature>
<evidence type="ECO:0000256" key="1">
    <source>
        <dbReference type="ARBA" id="ARBA00022443"/>
    </source>
</evidence>
<dbReference type="InterPro" id="IPR036028">
    <property type="entry name" value="SH3-like_dom_sf"/>
</dbReference>
<evidence type="ECO:0000313" key="5">
    <source>
        <dbReference type="EMBL" id="GMT19265.1"/>
    </source>
</evidence>
<dbReference type="InterPro" id="IPR035755">
    <property type="entry name" value="RIM-BP_SH3_3"/>
</dbReference>
<dbReference type="Pfam" id="PF07653">
    <property type="entry name" value="SH3_2"/>
    <property type="match status" value="1"/>
</dbReference>
<reference evidence="5" key="1">
    <citation type="submission" date="2023-10" db="EMBL/GenBank/DDBJ databases">
        <title>Genome assembly of Pristionchus species.</title>
        <authorList>
            <person name="Yoshida K."/>
            <person name="Sommer R.J."/>
        </authorList>
    </citation>
    <scope>NUCLEOTIDE SEQUENCE</scope>
    <source>
        <strain evidence="5">RS5133</strain>
    </source>
</reference>
<dbReference type="GO" id="GO:0007274">
    <property type="term" value="P:neuromuscular synaptic transmission"/>
    <property type="evidence" value="ECO:0007669"/>
    <property type="project" value="TreeGrafter"/>
</dbReference>
<feature type="compositionally biased region" description="Basic and acidic residues" evidence="3">
    <location>
        <begin position="49"/>
        <end position="87"/>
    </location>
</feature>
<dbReference type="SMART" id="SM00326">
    <property type="entry name" value="SH3"/>
    <property type="match status" value="1"/>
</dbReference>
<dbReference type="PANTHER" id="PTHR14234:SF19">
    <property type="entry name" value="RIM-BINDING PROTEIN, ISOFORM F"/>
    <property type="match status" value="1"/>
</dbReference>
<feature type="compositionally biased region" description="Basic and acidic residues" evidence="3">
    <location>
        <begin position="94"/>
        <end position="111"/>
    </location>
</feature>
<dbReference type="PROSITE" id="PS50002">
    <property type="entry name" value="SH3"/>
    <property type="match status" value="1"/>
</dbReference>
<dbReference type="InterPro" id="IPR040325">
    <property type="entry name" value="RIMBP1/2/3"/>
</dbReference>
<gene>
    <name evidence="5" type="ORF">PFISCL1PPCAC_10562</name>
</gene>
<feature type="compositionally biased region" description="Low complexity" evidence="3">
    <location>
        <begin position="408"/>
        <end position="425"/>
    </location>
</feature>
<feature type="compositionally biased region" description="Basic and acidic residues" evidence="3">
    <location>
        <begin position="25"/>
        <end position="41"/>
    </location>
</feature>